<proteinExistence type="predicted"/>
<feature type="region of interest" description="Disordered" evidence="1">
    <location>
        <begin position="126"/>
        <end position="156"/>
    </location>
</feature>
<reference evidence="2 3" key="1">
    <citation type="journal article" date="2018" name="Nat. Ecol. Evol.">
        <title>Pezizomycetes genomes reveal the molecular basis of ectomycorrhizal truffle lifestyle.</title>
        <authorList>
            <person name="Murat C."/>
            <person name="Payen T."/>
            <person name="Noel B."/>
            <person name="Kuo A."/>
            <person name="Morin E."/>
            <person name="Chen J."/>
            <person name="Kohler A."/>
            <person name="Krizsan K."/>
            <person name="Balestrini R."/>
            <person name="Da Silva C."/>
            <person name="Montanini B."/>
            <person name="Hainaut M."/>
            <person name="Levati E."/>
            <person name="Barry K.W."/>
            <person name="Belfiori B."/>
            <person name="Cichocki N."/>
            <person name="Clum A."/>
            <person name="Dockter R.B."/>
            <person name="Fauchery L."/>
            <person name="Guy J."/>
            <person name="Iotti M."/>
            <person name="Le Tacon F."/>
            <person name="Lindquist E.A."/>
            <person name="Lipzen A."/>
            <person name="Malagnac F."/>
            <person name="Mello A."/>
            <person name="Molinier V."/>
            <person name="Miyauchi S."/>
            <person name="Poulain J."/>
            <person name="Riccioni C."/>
            <person name="Rubini A."/>
            <person name="Sitrit Y."/>
            <person name="Splivallo R."/>
            <person name="Traeger S."/>
            <person name="Wang M."/>
            <person name="Zifcakova L."/>
            <person name="Wipf D."/>
            <person name="Zambonelli A."/>
            <person name="Paolocci F."/>
            <person name="Nowrousian M."/>
            <person name="Ottonello S."/>
            <person name="Baldrian P."/>
            <person name="Spatafora J.W."/>
            <person name="Henrissat B."/>
            <person name="Nagy L.G."/>
            <person name="Aury J.M."/>
            <person name="Wincker P."/>
            <person name="Grigoriev I.V."/>
            <person name="Bonfante P."/>
            <person name="Martin F.M."/>
        </authorList>
    </citation>
    <scope>NUCLEOTIDE SEQUENCE [LARGE SCALE GENOMIC DNA]</scope>
    <source>
        <strain evidence="2 3">RN42</strain>
    </source>
</reference>
<evidence type="ECO:0000313" key="3">
    <source>
        <dbReference type="Proteomes" id="UP000275078"/>
    </source>
</evidence>
<evidence type="ECO:0000256" key="1">
    <source>
        <dbReference type="SAM" id="MobiDB-lite"/>
    </source>
</evidence>
<evidence type="ECO:0000313" key="2">
    <source>
        <dbReference type="EMBL" id="RPA70608.1"/>
    </source>
</evidence>
<organism evidence="2 3">
    <name type="scientific">Ascobolus immersus RN42</name>
    <dbReference type="NCBI Taxonomy" id="1160509"/>
    <lineage>
        <taxon>Eukaryota</taxon>
        <taxon>Fungi</taxon>
        <taxon>Dikarya</taxon>
        <taxon>Ascomycota</taxon>
        <taxon>Pezizomycotina</taxon>
        <taxon>Pezizomycetes</taxon>
        <taxon>Pezizales</taxon>
        <taxon>Ascobolaceae</taxon>
        <taxon>Ascobolus</taxon>
    </lineage>
</organism>
<name>A0A3N4HBL5_ASCIM</name>
<protein>
    <submittedName>
        <fullName evidence="2">Uncharacterized protein</fullName>
    </submittedName>
</protein>
<sequence length="258" mass="28831">YADDFPQQPAPDCGIIPAIDQMDFTKRRTVKYSTHLIIHHRRQIRVSSKGGSIVLRNPWDEDSELGQGRQLPALVYHFTNLDEMMQTKGEAHPADITMDENAPVEGMDETAEVSAVAPAGDVTMTDSELHDASHEPLITSGDTPTSPLPPSDSDEDWAPRLQLQQELQEADMEENIRLREEQLNLAMVPLDQSTPPPDGSSSLPDVFHSKTDDITEFYGSRHRVPVIQRIQWRSSIRTSTGEEAHVLDECQVSAILKD</sequence>
<feature type="non-terminal residue" evidence="2">
    <location>
        <position position="1"/>
    </location>
</feature>
<dbReference type="AlphaFoldDB" id="A0A3N4HBL5"/>
<accession>A0A3N4HBL5</accession>
<dbReference type="Proteomes" id="UP000275078">
    <property type="component" value="Unassembled WGS sequence"/>
</dbReference>
<keyword evidence="3" id="KW-1185">Reference proteome</keyword>
<gene>
    <name evidence="2" type="ORF">BJ508DRAFT_316372</name>
</gene>
<dbReference type="EMBL" id="ML120205">
    <property type="protein sequence ID" value="RPA70608.1"/>
    <property type="molecule type" value="Genomic_DNA"/>
</dbReference>